<dbReference type="KEGG" id="pna:Pnap_0301"/>
<dbReference type="Pfam" id="PF11306">
    <property type="entry name" value="DUF3108"/>
    <property type="match status" value="1"/>
</dbReference>
<proteinExistence type="predicted"/>
<keyword evidence="3" id="KW-1185">Reference proteome</keyword>
<evidence type="ECO:0000313" key="3">
    <source>
        <dbReference type="Proteomes" id="UP000000644"/>
    </source>
</evidence>
<dbReference type="AlphaFoldDB" id="A1VIZ6"/>
<feature type="region of interest" description="Disordered" evidence="1">
    <location>
        <begin position="66"/>
        <end position="92"/>
    </location>
</feature>
<dbReference type="EMBL" id="CP000529">
    <property type="protein sequence ID" value="ABM35624.1"/>
    <property type="molecule type" value="Genomic_DNA"/>
</dbReference>
<feature type="compositionally biased region" description="Low complexity" evidence="1">
    <location>
        <begin position="133"/>
        <end position="171"/>
    </location>
</feature>
<reference evidence="3" key="1">
    <citation type="journal article" date="2009" name="Environ. Microbiol.">
        <title>The genome of Polaromonas naphthalenivorans strain CJ2, isolated from coal tar-contaminated sediment, reveals physiological and metabolic versatility and evolution through extensive horizontal gene transfer.</title>
        <authorList>
            <person name="Yagi J.M."/>
            <person name="Sims D."/>
            <person name="Brettin T."/>
            <person name="Bruce D."/>
            <person name="Madsen E.L."/>
        </authorList>
    </citation>
    <scope>NUCLEOTIDE SEQUENCE [LARGE SCALE GENOMIC DNA]</scope>
    <source>
        <strain evidence="3">CJ2</strain>
    </source>
</reference>
<evidence type="ECO:0008006" key="4">
    <source>
        <dbReference type="Google" id="ProtNLM"/>
    </source>
</evidence>
<dbReference type="STRING" id="365044.Pnap_0301"/>
<evidence type="ECO:0000256" key="1">
    <source>
        <dbReference type="SAM" id="MobiDB-lite"/>
    </source>
</evidence>
<dbReference type="HOGENOM" id="CLU_050822_1_0_4"/>
<sequence>MRSDMLSFSPPMTGQIVPWRTLGLLAVLVLLAHALLLQTRPARLGPAPEPVQKRVPALITRSIPPAPAASPLPAVAKPAVQPPPKPAAKPVKKPVFKQNRPFAHDQPAQSATNSIAEPVQEPGSAEAPPAPQAPDSLAPLPSAPATETAPEPPADSDTATAATPPASAAAAPSPPQPKQTPVTAMALPASAQLEYKMTGSAKGLTYHARGELSWQNSGGSYHASMTAKALFLGSRTLSSTGQISAQGLAPSRFSDKSRSEVAAHFEPDKGQISFSANTPSVPWTQGAQDRVSVFLQLGGMLAGNPAGFPVGATLSTLTVGPRDADHWTFLVEKEELLSLPFGDLATLKLSRQPRREYDQKVEVWYAPALGYLPVRNQITQANGDFVDQQLSDLSHP</sequence>
<dbReference type="eggNOG" id="COG3087">
    <property type="taxonomic scope" value="Bacteria"/>
</dbReference>
<dbReference type="PRINTS" id="PR01217">
    <property type="entry name" value="PRICHEXTENSN"/>
</dbReference>
<organism evidence="2 3">
    <name type="scientific">Polaromonas naphthalenivorans (strain CJ2)</name>
    <dbReference type="NCBI Taxonomy" id="365044"/>
    <lineage>
        <taxon>Bacteria</taxon>
        <taxon>Pseudomonadati</taxon>
        <taxon>Pseudomonadota</taxon>
        <taxon>Betaproteobacteria</taxon>
        <taxon>Burkholderiales</taxon>
        <taxon>Comamonadaceae</taxon>
        <taxon>Polaromonas</taxon>
    </lineage>
</organism>
<feature type="region of interest" description="Disordered" evidence="1">
    <location>
        <begin position="104"/>
        <end position="182"/>
    </location>
</feature>
<protein>
    <recommendedName>
        <fullName evidence="4">DUF3108 domain-containing protein</fullName>
    </recommendedName>
</protein>
<accession>A1VIZ6</accession>
<name>A1VIZ6_POLNA</name>
<dbReference type="Proteomes" id="UP000000644">
    <property type="component" value="Chromosome"/>
</dbReference>
<dbReference type="InterPro" id="IPR021457">
    <property type="entry name" value="DUF3108"/>
</dbReference>
<gene>
    <name evidence="2" type="ordered locus">Pnap_0301</name>
</gene>
<evidence type="ECO:0000313" key="2">
    <source>
        <dbReference type="EMBL" id="ABM35624.1"/>
    </source>
</evidence>